<dbReference type="GO" id="GO:0008017">
    <property type="term" value="F:microtubule binding"/>
    <property type="evidence" value="ECO:0007669"/>
    <property type="project" value="InterPro"/>
</dbReference>
<dbReference type="Gene3D" id="1.10.418.10">
    <property type="entry name" value="Calponin-like domain"/>
    <property type="match status" value="1"/>
</dbReference>
<evidence type="ECO:0000256" key="3">
    <source>
        <dbReference type="ARBA" id="ARBA00022741"/>
    </source>
</evidence>
<evidence type="ECO:0000259" key="11">
    <source>
        <dbReference type="PROSITE" id="PS50067"/>
    </source>
</evidence>
<feature type="region of interest" description="Disordered" evidence="9">
    <location>
        <begin position="191"/>
        <end position="219"/>
    </location>
</feature>
<dbReference type="PROSITE" id="PS50021">
    <property type="entry name" value="CH"/>
    <property type="match status" value="1"/>
</dbReference>
<organism evidence="12 13">
    <name type="scientific">Chlamydomonas eustigma</name>
    <dbReference type="NCBI Taxonomy" id="1157962"/>
    <lineage>
        <taxon>Eukaryota</taxon>
        <taxon>Viridiplantae</taxon>
        <taxon>Chlorophyta</taxon>
        <taxon>core chlorophytes</taxon>
        <taxon>Chlorophyceae</taxon>
        <taxon>CS clade</taxon>
        <taxon>Chlamydomonadales</taxon>
        <taxon>Chlamydomonadaceae</taxon>
        <taxon>Chlamydomonas</taxon>
    </lineage>
</organism>
<dbReference type="InterPro" id="IPR027640">
    <property type="entry name" value="Kinesin-like_fam"/>
</dbReference>
<dbReference type="Pfam" id="PF00307">
    <property type="entry name" value="CH"/>
    <property type="match status" value="1"/>
</dbReference>
<dbReference type="CDD" id="cd21203">
    <property type="entry name" value="CH_AtKIN14-like"/>
    <property type="match status" value="1"/>
</dbReference>
<comment type="similarity">
    <text evidence="1">Belongs to the TRAFAC class myosin-kinesin ATPase superfamily. Kinesin family. KIN-14 subfamily.</text>
</comment>
<keyword evidence="2" id="KW-0493">Microtubule</keyword>
<evidence type="ECO:0000256" key="9">
    <source>
        <dbReference type="SAM" id="MobiDB-lite"/>
    </source>
</evidence>
<sequence>MMSAVSVVDRDQDSQRPSNRLGSVWSEANKRQSLGYSPDMSRLEINRRRRKEAAAWLQQVTASSVASDTDNDFRSTLADGVILCKIANILCPDAIKIQASSALSSHQSRYENVQSFIRVMQSLDVPSDSTFSFEDLTSSEEAERPRVADCVLWLKRLWEQTESNGGLIVQAPANDLVPSLDSSRKAASQLSSRAGDTYHYVPSNPLGKQVPKASASPTLPPPASQGVALLLNHWSSVLKHNMTLGAPVSTGSMQLNPGNAEFSIDSMGPIFHSVLNSLTTEYERRLSAKDQDVTRAKDAFAQLQSQMAEVQRQLESVRNQFANQQQNQVPSTVHSAALIELQLLVEQLRHELIEAQRKCAELEWQAGQAGEITNSQVHELQQQVTGLSARLSSFHDLEQRFRVTRDENRKLFNQVQDLKGAIRVFCRIRPAGRTGDPSSSCTEVGEEGELAVHDPSGNQEPRIYRFDKIFRETSTQEEVYEDTQPLIRSVLDGYNVCIFAYGQTGSGKTHTMSGTNVERPEGRGINYRALEDLFHIVEERKNEMEYSIKVQMLEIYNEQLRDLLVRPSGQNAPPKLDIMNTLASGCNVRNAEQVAVSSSALVMDLMDRGSRNRHVAQTDMNERSSRSHQVLTVVVDGLNKISGAATHACLNLVDLAGSERVAKSKAAGDRLVETCAINSSLSALGDVMAALARKDNHIPFRNSKLTQLLADSLAGQAKVMMFMHISPESSFVSESLSTLVFGSKVSSITLGQAKRQVDNSKLFSNEEVSRCRKEAQDKEDQVLAWRRKFQEEARHREALQQEVERLKAALESSKGRFTADTSFSMESIPVQSRQYTPGTTPKLKLDIGKLGLGSSSNNTPIATPTTSKLGTGGGTPLSSYNMYSGSSTQRGQRPTQLPHQLLKTSSANGSQTARYAEPAPASKLPMDSARQGSTFASKPVAVAAPPMSMRTSGTYGTSLSSNQGSVIPRQSSLRASGAAIPTIPASAGVRRSSMGQWKS</sequence>
<accession>A0A250XMX5</accession>
<evidence type="ECO:0000256" key="6">
    <source>
        <dbReference type="ARBA" id="ARBA00023175"/>
    </source>
</evidence>
<feature type="region of interest" description="Disordered" evidence="9">
    <location>
        <begin position="947"/>
        <end position="980"/>
    </location>
</feature>
<keyword evidence="6 7" id="KW-0505">Motor protein</keyword>
<dbReference type="Pfam" id="PF00225">
    <property type="entry name" value="Kinesin"/>
    <property type="match status" value="1"/>
</dbReference>
<dbReference type="InterPro" id="IPR036872">
    <property type="entry name" value="CH_dom_sf"/>
</dbReference>
<dbReference type="InterPro" id="IPR001752">
    <property type="entry name" value="Kinesin_motor_dom"/>
</dbReference>
<feature type="domain" description="Kinesin motor" evidence="11">
    <location>
        <begin position="421"/>
        <end position="748"/>
    </location>
</feature>
<feature type="coiled-coil region" evidence="8">
    <location>
        <begin position="293"/>
        <end position="365"/>
    </location>
</feature>
<dbReference type="GO" id="GO:0003777">
    <property type="term" value="F:microtubule motor activity"/>
    <property type="evidence" value="ECO:0007669"/>
    <property type="project" value="InterPro"/>
</dbReference>
<dbReference type="Proteomes" id="UP000232323">
    <property type="component" value="Unassembled WGS sequence"/>
</dbReference>
<dbReference type="GO" id="GO:0007018">
    <property type="term" value="P:microtubule-based movement"/>
    <property type="evidence" value="ECO:0007669"/>
    <property type="project" value="InterPro"/>
</dbReference>
<evidence type="ECO:0000256" key="1">
    <source>
        <dbReference type="ARBA" id="ARBA00010899"/>
    </source>
</evidence>
<dbReference type="InterPro" id="IPR001715">
    <property type="entry name" value="CH_dom"/>
</dbReference>
<dbReference type="PRINTS" id="PR00380">
    <property type="entry name" value="KINESINHEAVY"/>
</dbReference>
<feature type="domain" description="Calponin-homology (CH)" evidence="10">
    <location>
        <begin position="47"/>
        <end position="159"/>
    </location>
</feature>
<dbReference type="SMART" id="SM00129">
    <property type="entry name" value="KISc"/>
    <property type="match status" value="1"/>
</dbReference>
<feature type="binding site" evidence="7">
    <location>
        <begin position="502"/>
        <end position="509"/>
    </location>
    <ligand>
        <name>ATP</name>
        <dbReference type="ChEBI" id="CHEBI:30616"/>
    </ligand>
</feature>
<evidence type="ECO:0000256" key="2">
    <source>
        <dbReference type="ARBA" id="ARBA00022701"/>
    </source>
</evidence>
<proteinExistence type="inferred from homology"/>
<dbReference type="AlphaFoldDB" id="A0A250XMX5"/>
<keyword evidence="4 7" id="KW-0067">ATP-binding</keyword>
<dbReference type="Gene3D" id="3.40.850.10">
    <property type="entry name" value="Kinesin motor domain"/>
    <property type="match status" value="1"/>
</dbReference>
<dbReference type="GO" id="GO:0005524">
    <property type="term" value="F:ATP binding"/>
    <property type="evidence" value="ECO:0007669"/>
    <property type="project" value="UniProtKB-UniRule"/>
</dbReference>
<dbReference type="EMBL" id="BEGY01000121">
    <property type="protein sequence ID" value="GAX84289.1"/>
    <property type="molecule type" value="Genomic_DNA"/>
</dbReference>
<feature type="region of interest" description="Disordered" evidence="9">
    <location>
        <begin position="905"/>
        <end position="931"/>
    </location>
</feature>
<keyword evidence="5 8" id="KW-0175">Coiled coil</keyword>
<dbReference type="PROSITE" id="PS50067">
    <property type="entry name" value="KINESIN_MOTOR_2"/>
    <property type="match status" value="1"/>
</dbReference>
<dbReference type="SUPFAM" id="SSF52540">
    <property type="entry name" value="P-loop containing nucleoside triphosphate hydrolases"/>
    <property type="match status" value="1"/>
</dbReference>
<protein>
    <recommendedName>
        <fullName evidence="14">Kinesin motor domain-containing protein</fullName>
    </recommendedName>
</protein>
<name>A0A250XMX5_9CHLO</name>
<dbReference type="SMART" id="SM00033">
    <property type="entry name" value="CH"/>
    <property type="match status" value="1"/>
</dbReference>
<dbReference type="OrthoDB" id="3176171at2759"/>
<feature type="compositionally biased region" description="Polar residues" evidence="9">
    <location>
        <begin position="857"/>
        <end position="869"/>
    </location>
</feature>
<dbReference type="PANTHER" id="PTHR47972">
    <property type="entry name" value="KINESIN-LIKE PROTEIN KLP-3"/>
    <property type="match status" value="1"/>
</dbReference>
<feature type="coiled-coil region" evidence="8">
    <location>
        <begin position="789"/>
        <end position="816"/>
    </location>
</feature>
<evidence type="ECO:0000256" key="8">
    <source>
        <dbReference type="SAM" id="Coils"/>
    </source>
</evidence>
<evidence type="ECO:0000256" key="4">
    <source>
        <dbReference type="ARBA" id="ARBA00022840"/>
    </source>
</evidence>
<evidence type="ECO:0000313" key="12">
    <source>
        <dbReference type="EMBL" id="GAX84289.1"/>
    </source>
</evidence>
<feature type="compositionally biased region" description="Polar residues" evidence="9">
    <location>
        <begin position="949"/>
        <end position="974"/>
    </location>
</feature>
<comment type="caution">
    <text evidence="12">The sequence shown here is derived from an EMBL/GenBank/DDBJ whole genome shotgun (WGS) entry which is preliminary data.</text>
</comment>
<reference evidence="12 13" key="1">
    <citation type="submission" date="2017-08" db="EMBL/GenBank/DDBJ databases">
        <title>Acidophilic green algal genome provides insights into adaptation to an acidic environment.</title>
        <authorList>
            <person name="Hirooka S."/>
            <person name="Hirose Y."/>
            <person name="Kanesaki Y."/>
            <person name="Higuchi S."/>
            <person name="Fujiwara T."/>
            <person name="Onuma R."/>
            <person name="Era A."/>
            <person name="Ohbayashi R."/>
            <person name="Uzuka A."/>
            <person name="Nozaki H."/>
            <person name="Yoshikawa H."/>
            <person name="Miyagishima S.Y."/>
        </authorList>
    </citation>
    <scope>NUCLEOTIDE SEQUENCE [LARGE SCALE GENOMIC DNA]</scope>
    <source>
        <strain evidence="12 13">NIES-2499</strain>
    </source>
</reference>
<evidence type="ECO:0000256" key="7">
    <source>
        <dbReference type="PROSITE-ProRule" id="PRU00283"/>
    </source>
</evidence>
<dbReference type="InterPro" id="IPR027417">
    <property type="entry name" value="P-loop_NTPase"/>
</dbReference>
<keyword evidence="13" id="KW-1185">Reference proteome</keyword>
<feature type="region of interest" description="Disordered" evidence="9">
    <location>
        <begin position="1"/>
        <end position="24"/>
    </location>
</feature>
<dbReference type="STRING" id="1157962.A0A250XMX5"/>
<keyword evidence="3 7" id="KW-0547">Nucleotide-binding</keyword>
<evidence type="ECO:0008006" key="14">
    <source>
        <dbReference type="Google" id="ProtNLM"/>
    </source>
</evidence>
<dbReference type="SUPFAM" id="SSF47576">
    <property type="entry name" value="Calponin-homology domain, CH-domain"/>
    <property type="match status" value="1"/>
</dbReference>
<dbReference type="GO" id="GO:0005874">
    <property type="term" value="C:microtubule"/>
    <property type="evidence" value="ECO:0007669"/>
    <property type="project" value="UniProtKB-KW"/>
</dbReference>
<dbReference type="InterPro" id="IPR036961">
    <property type="entry name" value="Kinesin_motor_dom_sf"/>
</dbReference>
<dbReference type="PANTHER" id="PTHR47972:SF28">
    <property type="entry name" value="KINESIN-LIKE PROTEIN KLP-3"/>
    <property type="match status" value="1"/>
</dbReference>
<feature type="region of interest" description="Disordered" evidence="9">
    <location>
        <begin position="855"/>
        <end position="876"/>
    </location>
</feature>
<evidence type="ECO:0000259" key="10">
    <source>
        <dbReference type="PROSITE" id="PS50021"/>
    </source>
</evidence>
<evidence type="ECO:0000256" key="5">
    <source>
        <dbReference type="ARBA" id="ARBA00023054"/>
    </source>
</evidence>
<evidence type="ECO:0000313" key="13">
    <source>
        <dbReference type="Proteomes" id="UP000232323"/>
    </source>
</evidence>
<gene>
    <name evidence="12" type="ORF">CEUSTIGMA_g11711.t1</name>
</gene>
<dbReference type="FunFam" id="3.40.850.10:FF:000044">
    <property type="entry name" value="p-loop containing nucleoside triphosphate hydrolases superfamily protein"/>
    <property type="match status" value="1"/>
</dbReference>